<keyword evidence="4" id="KW-0804">Transcription</keyword>
<dbReference type="InterPro" id="IPR036390">
    <property type="entry name" value="WH_DNA-bd_sf"/>
</dbReference>
<dbReference type="GO" id="GO:0003700">
    <property type="term" value="F:DNA-binding transcription factor activity"/>
    <property type="evidence" value="ECO:0007669"/>
    <property type="project" value="InterPro"/>
</dbReference>
<keyword evidence="7" id="KW-1185">Reference proteome</keyword>
<evidence type="ECO:0000313" key="7">
    <source>
        <dbReference type="Proteomes" id="UP000031488"/>
    </source>
</evidence>
<protein>
    <submittedName>
        <fullName evidence="6">Transcriptional regulator, LysR family</fullName>
    </submittedName>
</protein>
<dbReference type="EMBL" id="JTJZ01000016">
    <property type="protein sequence ID" value="KHS53304.1"/>
    <property type="molecule type" value="Genomic_DNA"/>
</dbReference>
<sequence length="308" mass="32929">MDPRHLELLRQLDERGSVTAVAEATFRTPSAVSQQLKAATREFGLALVEPDGRGLRLTPAGRLLAAGGRQVATAIADVQAEWEDYLGEESGEVRIAGLPSALTYLIPAALTALRETSPRIRVNTIDVDLAEHEFAGLLGDVDLVIAHSLISQRPVGTDGLTVEPLAREPINVAVADDHPLAGRDSVEPDDLVDEQWIGVPRGFPFDTILTSIEHVTGKPLEVTQRIRDNRLIEALVAAGDHVALLPRFTTPRNAGLRLIPLSGVAATRWVVAVMRPDAPGRRAVTRVLEALRSASAQASPGAGTPPSR</sequence>
<comment type="caution">
    <text evidence="6">The sequence shown here is derived from an EMBL/GenBank/DDBJ whole genome shotgun (WGS) entry which is preliminary data.</text>
</comment>
<keyword evidence="2" id="KW-0805">Transcription regulation</keyword>
<name>A0A0B9AR05_BRELN</name>
<dbReference type="OrthoDB" id="4131546at2"/>
<proteinExistence type="inferred from homology"/>
<dbReference type="InterPro" id="IPR000847">
    <property type="entry name" value="LysR_HTH_N"/>
</dbReference>
<dbReference type="GO" id="GO:0003677">
    <property type="term" value="F:DNA binding"/>
    <property type="evidence" value="ECO:0007669"/>
    <property type="project" value="UniProtKB-KW"/>
</dbReference>
<reference evidence="6 7" key="1">
    <citation type="submission" date="2014-11" db="EMBL/GenBank/DDBJ databases">
        <title>Draft Genome Sequence of Brevibacterium linens AE038-8.</title>
        <authorList>
            <person name="Maizel D."/>
            <person name="Utturkar S.M."/>
            <person name="Brown S.D."/>
            <person name="Ferrero M."/>
            <person name="Rosen B.P."/>
        </authorList>
    </citation>
    <scope>NUCLEOTIDE SEQUENCE [LARGE SCALE GENOMIC DNA]</scope>
    <source>
        <strain evidence="6 7">AE038-8</strain>
    </source>
</reference>
<dbReference type="SUPFAM" id="SSF53850">
    <property type="entry name" value="Periplasmic binding protein-like II"/>
    <property type="match status" value="1"/>
</dbReference>
<dbReference type="SUPFAM" id="SSF46785">
    <property type="entry name" value="Winged helix' DNA-binding domain"/>
    <property type="match status" value="1"/>
</dbReference>
<dbReference type="Proteomes" id="UP000031488">
    <property type="component" value="Unassembled WGS sequence"/>
</dbReference>
<evidence type="ECO:0000256" key="1">
    <source>
        <dbReference type="ARBA" id="ARBA00009437"/>
    </source>
</evidence>
<comment type="similarity">
    <text evidence="1">Belongs to the LysR transcriptional regulatory family.</text>
</comment>
<keyword evidence="3" id="KW-0238">DNA-binding</keyword>
<evidence type="ECO:0000259" key="5">
    <source>
        <dbReference type="PROSITE" id="PS50931"/>
    </source>
</evidence>
<dbReference type="PROSITE" id="PS50931">
    <property type="entry name" value="HTH_LYSR"/>
    <property type="match status" value="1"/>
</dbReference>
<evidence type="ECO:0000256" key="3">
    <source>
        <dbReference type="ARBA" id="ARBA00023125"/>
    </source>
</evidence>
<dbReference type="GO" id="GO:0032993">
    <property type="term" value="C:protein-DNA complex"/>
    <property type="evidence" value="ECO:0007669"/>
    <property type="project" value="TreeGrafter"/>
</dbReference>
<dbReference type="Pfam" id="PF03466">
    <property type="entry name" value="LysR_substrate"/>
    <property type="match status" value="1"/>
</dbReference>
<dbReference type="InterPro" id="IPR036388">
    <property type="entry name" value="WH-like_DNA-bd_sf"/>
</dbReference>
<evidence type="ECO:0000256" key="4">
    <source>
        <dbReference type="ARBA" id="ARBA00023163"/>
    </source>
</evidence>
<organism evidence="6 7">
    <name type="scientific">Brevibacterium linens</name>
    <dbReference type="NCBI Taxonomy" id="1703"/>
    <lineage>
        <taxon>Bacteria</taxon>
        <taxon>Bacillati</taxon>
        <taxon>Actinomycetota</taxon>
        <taxon>Actinomycetes</taxon>
        <taxon>Micrococcales</taxon>
        <taxon>Brevibacteriaceae</taxon>
        <taxon>Brevibacterium</taxon>
    </lineage>
</organism>
<dbReference type="Gene3D" id="3.40.190.10">
    <property type="entry name" value="Periplasmic binding protein-like II"/>
    <property type="match status" value="2"/>
</dbReference>
<feature type="domain" description="HTH lysR-type" evidence="5">
    <location>
        <begin position="1"/>
        <end position="58"/>
    </location>
</feature>
<dbReference type="Pfam" id="PF00126">
    <property type="entry name" value="HTH_1"/>
    <property type="match status" value="1"/>
</dbReference>
<dbReference type="InterPro" id="IPR005119">
    <property type="entry name" value="LysR_subst-bd"/>
</dbReference>
<dbReference type="STRING" id="1703.BLSMQ_0696"/>
<dbReference type="RefSeq" id="WP_039208073.1">
    <property type="nucleotide sequence ID" value="NZ_JTJZ01000016.1"/>
</dbReference>
<gene>
    <name evidence="6" type="ORF">AE0388_1247</name>
</gene>
<accession>A0A0B9AR05</accession>
<dbReference type="CDD" id="cd05466">
    <property type="entry name" value="PBP2_LTTR_substrate"/>
    <property type="match status" value="1"/>
</dbReference>
<dbReference type="PANTHER" id="PTHR30346">
    <property type="entry name" value="TRANSCRIPTIONAL DUAL REGULATOR HCAR-RELATED"/>
    <property type="match status" value="1"/>
</dbReference>
<dbReference type="PANTHER" id="PTHR30346:SF29">
    <property type="entry name" value="LYSR SUBSTRATE-BINDING"/>
    <property type="match status" value="1"/>
</dbReference>
<dbReference type="AlphaFoldDB" id="A0A0B9AR05"/>
<evidence type="ECO:0000256" key="2">
    <source>
        <dbReference type="ARBA" id="ARBA00023015"/>
    </source>
</evidence>
<dbReference type="Gene3D" id="1.10.10.10">
    <property type="entry name" value="Winged helix-like DNA-binding domain superfamily/Winged helix DNA-binding domain"/>
    <property type="match status" value="1"/>
</dbReference>
<evidence type="ECO:0000313" key="6">
    <source>
        <dbReference type="EMBL" id="KHS53304.1"/>
    </source>
</evidence>